<comment type="caution">
    <text evidence="2">The sequence shown here is derived from an EMBL/GenBank/DDBJ whole genome shotgun (WGS) entry which is preliminary data.</text>
</comment>
<feature type="region of interest" description="Disordered" evidence="1">
    <location>
        <begin position="165"/>
        <end position="200"/>
    </location>
</feature>
<name>A0AAD1XFP8_EUPCR</name>
<protein>
    <submittedName>
        <fullName evidence="2">Uncharacterized protein</fullName>
    </submittedName>
</protein>
<proteinExistence type="predicted"/>
<evidence type="ECO:0000313" key="2">
    <source>
        <dbReference type="EMBL" id="CAI2370182.1"/>
    </source>
</evidence>
<feature type="compositionally biased region" description="Basic and acidic residues" evidence="1">
    <location>
        <begin position="1"/>
        <end position="16"/>
    </location>
</feature>
<gene>
    <name evidence="2" type="ORF">ECRASSUSDP1_LOCUS11490</name>
</gene>
<feature type="region of interest" description="Disordered" evidence="1">
    <location>
        <begin position="1"/>
        <end position="26"/>
    </location>
</feature>
<sequence length="439" mass="50622">MIRESNDSSNEEEKNNPIDSEPCFKNSSFLPKNSNLKSFTDGTERIQSINLVHHAEIGRVDYKHSNKIHAKMPQGENKIFQKVILCPIIKPRPIRQEKSLLRPHIKEIGANTPYQNSAFQRVLPKRKKALIEPSRSKNSSLNIFSNNPSPLIIETDPIEVPPRPLTISPLPTLQTHQPSLNPQSPSTPPFTPPPAPTSSPKFHPIPKIFHTEQIQRKPLQKSTPKPCFKTTEYYYLLQRKTFRMMKKFYKEKFENFSKKYKFKRKIKEISREKCDQCFREYVQQEDIFEFGGKRGCGEEGSVERIDGIVGESIVEAIQLLILCDRYKKAERATRGMDFTVCRSLLNHYNQKNLGEFLSSKANCLITALYLKRACFVDSSDPIRCETNECLKQKDVDPEKLMREMKLLFKSSIERLSPELDLSPVKVKINETMIDGNTSM</sequence>
<dbReference type="EMBL" id="CAMPGE010011346">
    <property type="protein sequence ID" value="CAI2370182.1"/>
    <property type="molecule type" value="Genomic_DNA"/>
</dbReference>
<feature type="compositionally biased region" description="Pro residues" evidence="1">
    <location>
        <begin position="185"/>
        <end position="197"/>
    </location>
</feature>
<reference evidence="2" key="1">
    <citation type="submission" date="2023-07" db="EMBL/GenBank/DDBJ databases">
        <authorList>
            <consortium name="AG Swart"/>
            <person name="Singh M."/>
            <person name="Singh A."/>
            <person name="Seah K."/>
            <person name="Emmerich C."/>
        </authorList>
    </citation>
    <scope>NUCLEOTIDE SEQUENCE</scope>
    <source>
        <strain evidence="2">DP1</strain>
    </source>
</reference>
<feature type="compositionally biased region" description="Polar residues" evidence="1">
    <location>
        <begin position="169"/>
        <end position="181"/>
    </location>
</feature>
<organism evidence="2 3">
    <name type="scientific">Euplotes crassus</name>
    <dbReference type="NCBI Taxonomy" id="5936"/>
    <lineage>
        <taxon>Eukaryota</taxon>
        <taxon>Sar</taxon>
        <taxon>Alveolata</taxon>
        <taxon>Ciliophora</taxon>
        <taxon>Intramacronucleata</taxon>
        <taxon>Spirotrichea</taxon>
        <taxon>Hypotrichia</taxon>
        <taxon>Euplotida</taxon>
        <taxon>Euplotidae</taxon>
        <taxon>Moneuplotes</taxon>
    </lineage>
</organism>
<evidence type="ECO:0000313" key="3">
    <source>
        <dbReference type="Proteomes" id="UP001295684"/>
    </source>
</evidence>
<dbReference type="AlphaFoldDB" id="A0AAD1XFP8"/>
<dbReference type="Proteomes" id="UP001295684">
    <property type="component" value="Unassembled WGS sequence"/>
</dbReference>
<evidence type="ECO:0000256" key="1">
    <source>
        <dbReference type="SAM" id="MobiDB-lite"/>
    </source>
</evidence>
<accession>A0AAD1XFP8</accession>
<keyword evidence="3" id="KW-1185">Reference proteome</keyword>